<evidence type="ECO:0000256" key="4">
    <source>
        <dbReference type="PROSITE-ProRule" id="PRU00330"/>
    </source>
</evidence>
<comment type="caution">
    <text evidence="7">The sequence shown here is derived from an EMBL/GenBank/DDBJ whole genome shotgun (WGS) entry which is preliminary data.</text>
</comment>
<proteinExistence type="inferred from homology"/>
<dbReference type="PANTHER" id="PTHR11932">
    <property type="entry name" value="CULLIN"/>
    <property type="match status" value="1"/>
</dbReference>
<accession>A0A2T0FFU9</accession>
<dbReference type="EMBL" id="NDIQ01000001">
    <property type="protein sequence ID" value="PRT53872.1"/>
    <property type="molecule type" value="Genomic_DNA"/>
</dbReference>
<keyword evidence="8" id="KW-1185">Reference proteome</keyword>
<evidence type="ECO:0000256" key="5">
    <source>
        <dbReference type="RuleBase" id="RU003829"/>
    </source>
</evidence>
<evidence type="ECO:0000313" key="7">
    <source>
        <dbReference type="EMBL" id="PRT53872.1"/>
    </source>
</evidence>
<evidence type="ECO:0000313" key="8">
    <source>
        <dbReference type="Proteomes" id="UP000238350"/>
    </source>
</evidence>
<organism evidence="7 8">
    <name type="scientific">Wickerhamiella sorbophila</name>
    <dbReference type="NCBI Taxonomy" id="45607"/>
    <lineage>
        <taxon>Eukaryota</taxon>
        <taxon>Fungi</taxon>
        <taxon>Dikarya</taxon>
        <taxon>Ascomycota</taxon>
        <taxon>Saccharomycotina</taxon>
        <taxon>Dipodascomycetes</taxon>
        <taxon>Dipodascales</taxon>
        <taxon>Trichomonascaceae</taxon>
        <taxon>Wickerhamiella</taxon>
    </lineage>
</organism>
<dbReference type="GO" id="GO:0031146">
    <property type="term" value="P:SCF-dependent proteasomal ubiquitin-dependent protein catabolic process"/>
    <property type="evidence" value="ECO:0007669"/>
    <property type="project" value="UniProtKB-ARBA"/>
</dbReference>
<keyword evidence="2" id="KW-1017">Isopeptide bond</keyword>
<dbReference type="GeneID" id="36515241"/>
<gene>
    <name evidence="7" type="ORF">B9G98_01492</name>
</gene>
<name>A0A2T0FFU9_9ASCO</name>
<dbReference type="GO" id="GO:0031625">
    <property type="term" value="F:ubiquitin protein ligase binding"/>
    <property type="evidence" value="ECO:0007669"/>
    <property type="project" value="InterPro"/>
</dbReference>
<sequence length="771" mass="88196">MSLPRATDIQGTWEYIAKGVEIIMVKDLAKGGLTTEMYMNMYTAIHNCCVATSQTPAPRSSAALGSSARTSQSQLLGGDIYQRLKDYLIHHLEHLRRDAEHLVGIDLIQYYNQCWLRYTMGAKYLDHIFSYINRHWVKHERDEGGRQSGVYEVSVLCLVLWRDYLFTSLSQALVEALLQQIESSREGNPAQVTPLQLAISSMVSIGLDDQNSKRTSLSFYTKNFEEPFIEATAAYYMAESQRYLNEHGVVEYMRLVDQRLQEEHQRVAMYLHPNTEERLISVCEKVLIEDNQEIIQDQFIVLLSANREEECNILYRLLSKVPHSLEPVQDMLTTYVEQQGLLAVDALIAEHEGIPEPRVYVSTLLKVHDHFDELVKKSFGSSPGMLKAVNTGFTTVINQNLIARPADKNGNRAKDSKTPELLARFSDSLLKKSSKNADNVDVESSLAGILRLLQFVGERDAFEKHYTRLLSRRLVHQTSANQEMEISMVSRLTEVCGMDYTNKLNKMFSDITMSTEMQQQFKQHNPYPSVEFTPIILADGFWPLPHQKVEFSLPEKLQKTLERFLVFYEEIHSGRKLKWLWNFGKAELKVNFAKSSRSGYVLQVSVFQMVVLLLYNDTTVLTIDEIIEKTGLPAELAIGALTYIVKAHILKQTPAAAPLGAPGTEYSLNKDFKSKKMRINLNLPLKSELRHEATEAQAQIQEERNMFLQTVIVRIMKARREQNHASLVHETMEMAQKRFSPTTRDIKKAISALVDNEYLKREGTDQYVYLA</sequence>
<comment type="similarity">
    <text evidence="1 4 5">Belongs to the cullin family.</text>
</comment>
<reference evidence="7 8" key="1">
    <citation type="submission" date="2017-04" db="EMBL/GenBank/DDBJ databases">
        <title>Genome sequencing of [Candida] sorbophila.</title>
        <authorList>
            <person name="Ahn J.O."/>
        </authorList>
    </citation>
    <scope>NUCLEOTIDE SEQUENCE [LARGE SCALE GENOMIC DNA]</scope>
    <source>
        <strain evidence="7 8">DS02</strain>
    </source>
</reference>
<dbReference type="AlphaFoldDB" id="A0A2T0FFU9"/>
<feature type="domain" description="Cullin family profile" evidence="6">
    <location>
        <begin position="417"/>
        <end position="645"/>
    </location>
</feature>
<dbReference type="SUPFAM" id="SSF75632">
    <property type="entry name" value="Cullin homology domain"/>
    <property type="match status" value="1"/>
</dbReference>
<dbReference type="InterPro" id="IPR059120">
    <property type="entry name" value="Cullin-like_AB"/>
</dbReference>
<dbReference type="Gene3D" id="1.20.1310.10">
    <property type="entry name" value="Cullin Repeats"/>
    <property type="match status" value="4"/>
</dbReference>
<evidence type="ECO:0000259" key="6">
    <source>
        <dbReference type="PROSITE" id="PS50069"/>
    </source>
</evidence>
<dbReference type="OrthoDB" id="27073at2759"/>
<dbReference type="Gene3D" id="1.10.10.10">
    <property type="entry name" value="Winged helix-like DNA-binding domain superfamily/Winged helix DNA-binding domain"/>
    <property type="match status" value="1"/>
</dbReference>
<keyword evidence="3" id="KW-0832">Ubl conjugation</keyword>
<dbReference type="InterPro" id="IPR001373">
    <property type="entry name" value="Cullin_N"/>
</dbReference>
<dbReference type="Gene3D" id="3.30.230.130">
    <property type="entry name" value="Cullin, Chain C, Domain 2"/>
    <property type="match status" value="1"/>
</dbReference>
<dbReference type="SMART" id="SM00182">
    <property type="entry name" value="CULLIN"/>
    <property type="match status" value="1"/>
</dbReference>
<evidence type="ECO:0000256" key="1">
    <source>
        <dbReference type="ARBA" id="ARBA00006019"/>
    </source>
</evidence>
<dbReference type="InterPro" id="IPR016159">
    <property type="entry name" value="Cullin_repeat-like_dom_sf"/>
</dbReference>
<evidence type="ECO:0000256" key="3">
    <source>
        <dbReference type="ARBA" id="ARBA00022843"/>
    </source>
</evidence>
<dbReference type="InterPro" id="IPR036317">
    <property type="entry name" value="Cullin_homology_sf"/>
</dbReference>
<dbReference type="FunFam" id="1.20.1310.10:FF:000001">
    <property type="entry name" value="Cullin 3"/>
    <property type="match status" value="1"/>
</dbReference>
<dbReference type="FunFam" id="1.20.1310.10:FF:000029">
    <property type="entry name" value="Cullin homolog 1"/>
    <property type="match status" value="1"/>
</dbReference>
<dbReference type="SMART" id="SM00884">
    <property type="entry name" value="Cullin_Nedd8"/>
    <property type="match status" value="1"/>
</dbReference>
<dbReference type="FunFam" id="1.10.10.10:FF:000014">
    <property type="entry name" value="Cullin 1"/>
    <property type="match status" value="1"/>
</dbReference>
<dbReference type="InterPro" id="IPR019559">
    <property type="entry name" value="Cullin_neddylation_domain"/>
</dbReference>
<dbReference type="InterPro" id="IPR036388">
    <property type="entry name" value="WH-like_DNA-bd_sf"/>
</dbReference>
<dbReference type="Proteomes" id="UP000238350">
    <property type="component" value="Unassembled WGS sequence"/>
</dbReference>
<dbReference type="FunFam" id="1.20.1310.10:FF:000002">
    <property type="entry name" value="cullin-3 isoform X1"/>
    <property type="match status" value="1"/>
</dbReference>
<dbReference type="STRING" id="45607.A0A2T0FFU9"/>
<dbReference type="InterPro" id="IPR036390">
    <property type="entry name" value="WH_DNA-bd_sf"/>
</dbReference>
<protein>
    <submittedName>
        <fullName evidence="7">Cullin-1</fullName>
    </submittedName>
</protein>
<dbReference type="InterPro" id="IPR016158">
    <property type="entry name" value="Cullin_homology"/>
</dbReference>
<dbReference type="SUPFAM" id="SSF46785">
    <property type="entry name" value="Winged helix' DNA-binding domain"/>
    <property type="match status" value="1"/>
</dbReference>
<dbReference type="RefSeq" id="XP_024663818.1">
    <property type="nucleotide sequence ID" value="XM_024808050.1"/>
</dbReference>
<evidence type="ECO:0000256" key="2">
    <source>
        <dbReference type="ARBA" id="ARBA00022499"/>
    </source>
</evidence>
<dbReference type="SUPFAM" id="SSF74788">
    <property type="entry name" value="Cullin repeat-like"/>
    <property type="match status" value="1"/>
</dbReference>
<dbReference type="PROSITE" id="PS50069">
    <property type="entry name" value="CULLIN_2"/>
    <property type="match status" value="1"/>
</dbReference>
<dbReference type="InterPro" id="IPR045093">
    <property type="entry name" value="Cullin"/>
</dbReference>
<dbReference type="Pfam" id="PF26557">
    <property type="entry name" value="Cullin_AB"/>
    <property type="match status" value="1"/>
</dbReference>
<dbReference type="Pfam" id="PF00888">
    <property type="entry name" value="Cullin"/>
    <property type="match status" value="1"/>
</dbReference>
<dbReference type="GO" id="GO:0019005">
    <property type="term" value="C:SCF ubiquitin ligase complex"/>
    <property type="evidence" value="ECO:0007669"/>
    <property type="project" value="UniProtKB-ARBA"/>
</dbReference>
<dbReference type="Pfam" id="PF10557">
    <property type="entry name" value="Cullin_Nedd8"/>
    <property type="match status" value="1"/>
</dbReference>